<evidence type="ECO:0000313" key="1">
    <source>
        <dbReference type="EMBL" id="KKL82226.1"/>
    </source>
</evidence>
<sequence>KNGTLLSKYINSKAKIKIKCNVCQNVWSPRFTDIKHSGCWCPPCAYSAISDKRRTNIDDVSKEIFSKNGNLISHEGYRNARSKIKIKCNLCSNVWDTTMTNIRGGHWCPYCKHKTQRKLFDIIKEIFPKYECDFNYKGFDWLATKTGRRQEIDIFVKSNDGKFSLGIEYDGIQHFEPVKLFGGEEEFKRTKKRDAIKNRKIKKHTNDVKFFIRFNYKKKINKKNVIKELIRNKILPINFDKTP</sequence>
<organism evidence="1">
    <name type="scientific">marine sediment metagenome</name>
    <dbReference type="NCBI Taxonomy" id="412755"/>
    <lineage>
        <taxon>unclassified sequences</taxon>
        <taxon>metagenomes</taxon>
        <taxon>ecological metagenomes</taxon>
    </lineage>
</organism>
<gene>
    <name evidence="1" type="ORF">LCGC14_1986840</name>
</gene>
<accession>A0A0F9FV88</accession>
<protein>
    <recommendedName>
        <fullName evidence="2">DUF2726 domain-containing protein</fullName>
    </recommendedName>
</protein>
<feature type="non-terminal residue" evidence="1">
    <location>
        <position position="1"/>
    </location>
</feature>
<proteinExistence type="predicted"/>
<dbReference type="AlphaFoldDB" id="A0A0F9FV88"/>
<name>A0A0F9FV88_9ZZZZ</name>
<reference evidence="1" key="1">
    <citation type="journal article" date="2015" name="Nature">
        <title>Complex archaea that bridge the gap between prokaryotes and eukaryotes.</title>
        <authorList>
            <person name="Spang A."/>
            <person name="Saw J.H."/>
            <person name="Jorgensen S.L."/>
            <person name="Zaremba-Niedzwiedzka K."/>
            <person name="Martijn J."/>
            <person name="Lind A.E."/>
            <person name="van Eijk R."/>
            <person name="Schleper C."/>
            <person name="Guy L."/>
            <person name="Ettema T.J."/>
        </authorList>
    </citation>
    <scope>NUCLEOTIDE SEQUENCE</scope>
</reference>
<comment type="caution">
    <text evidence="1">The sequence shown here is derived from an EMBL/GenBank/DDBJ whole genome shotgun (WGS) entry which is preliminary data.</text>
</comment>
<evidence type="ECO:0008006" key="2">
    <source>
        <dbReference type="Google" id="ProtNLM"/>
    </source>
</evidence>
<dbReference type="EMBL" id="LAZR01022330">
    <property type="protein sequence ID" value="KKL82226.1"/>
    <property type="molecule type" value="Genomic_DNA"/>
</dbReference>